<gene>
    <name evidence="2" type="ORF">D8674_004648</name>
</gene>
<feature type="coiled-coil region" evidence="1">
    <location>
        <begin position="475"/>
        <end position="512"/>
    </location>
</feature>
<proteinExistence type="predicted"/>
<dbReference type="EMBL" id="SMOL01000695">
    <property type="protein sequence ID" value="KAB2603643.1"/>
    <property type="molecule type" value="Genomic_DNA"/>
</dbReference>
<keyword evidence="3" id="KW-1185">Reference proteome</keyword>
<comment type="caution">
    <text evidence="2">The sequence shown here is derived from an EMBL/GenBank/DDBJ whole genome shotgun (WGS) entry which is preliminary data.</text>
</comment>
<protein>
    <submittedName>
        <fullName evidence="2">S ribonuclease</fullName>
    </submittedName>
</protein>
<accession>A0A5N5FL18</accession>
<dbReference type="Proteomes" id="UP000327157">
    <property type="component" value="Chromosome 10"/>
</dbReference>
<evidence type="ECO:0000313" key="3">
    <source>
        <dbReference type="Proteomes" id="UP000327157"/>
    </source>
</evidence>
<evidence type="ECO:0000256" key="1">
    <source>
        <dbReference type="SAM" id="Coils"/>
    </source>
</evidence>
<dbReference type="AlphaFoldDB" id="A0A5N5FL18"/>
<reference evidence="2 3" key="3">
    <citation type="submission" date="2019-11" db="EMBL/GenBank/DDBJ databases">
        <title>A de novo genome assembly of a pear dwarfing rootstock.</title>
        <authorList>
            <person name="Wang F."/>
            <person name="Wang J."/>
            <person name="Li S."/>
            <person name="Zhang Y."/>
            <person name="Fang M."/>
            <person name="Ma L."/>
            <person name="Zhao Y."/>
            <person name="Jiang S."/>
        </authorList>
    </citation>
    <scope>NUCLEOTIDE SEQUENCE [LARGE SCALE GENOMIC DNA]</scope>
    <source>
        <strain evidence="2">S2</strain>
        <tissue evidence="2">Leaf</tissue>
    </source>
</reference>
<evidence type="ECO:0000313" key="2">
    <source>
        <dbReference type="EMBL" id="KAB2603643.1"/>
    </source>
</evidence>
<name>A0A5N5FL18_9ROSA</name>
<reference evidence="3" key="2">
    <citation type="submission" date="2019-10" db="EMBL/GenBank/DDBJ databases">
        <title>A de novo genome assembly of a pear dwarfing rootstock.</title>
        <authorList>
            <person name="Wang F."/>
            <person name="Wang J."/>
            <person name="Li S."/>
            <person name="Zhang Y."/>
            <person name="Fang M."/>
            <person name="Ma L."/>
            <person name="Zhao Y."/>
            <person name="Jiang S."/>
        </authorList>
    </citation>
    <scope>NUCLEOTIDE SEQUENCE [LARGE SCALE GENOMIC DNA]</scope>
</reference>
<sequence>MSSSGHKSGEYLPPLYCQGGSFSKVGYFKATHVYKHAISFAVRVKLVKDDNSHEPCSEGATVRKKAIKFHPYYFVLGFTFPMPCLFQEVICSMKCALAQCSLNVVRAMVGFSNLSNLTLLLSCVFRLSLSVLLSPLRSEKSRLLSKEEIKWINDEALAHLIIVVEFAANEGGKKRSSSPACEPLAKKKPMTSFASLGGSSAAEKLAIDLTSPKGTKKSVKPEPVKHAAPKYLFGAKSGSTSERLVAIKSGKVDSAAKVAPRPVPHFAMTDLSAEKVRSASMCSYERFTESEAGKFPEVYTLLLKVDLLEDVDACAKFVDSVGKVVIYSNSFAKRPTYSRRSSLIAIMHKALILAPESMRIDQDAIKCAKEVEMVLMAQLRSVVEKIEELEFELAVLKGYDVSAPTYLQLEIAHQEVAHLKAKLSAIQVMLEVAENEVSCVSLVVEDLEHVNSKLQFAYFAKDDDLIFMHVEVSHLKEVASKLKSKEVDLQELDELQGTHIGLLEEHVRLKNEKASHEVAFASCQADFYKLSYVDHFQGRPSNYEFSEKDFEIFSISPVDLLDFSFEAGAVDDELMEVLAARNGAAAEGLAVKEPVLVYQFTRNLINIFPCFSSFFCFAMVFAKLYPRMVGWVGRLNEAADPTSSLRF</sequence>
<organism evidence="2 3">
    <name type="scientific">Pyrus ussuriensis x Pyrus communis</name>
    <dbReference type="NCBI Taxonomy" id="2448454"/>
    <lineage>
        <taxon>Eukaryota</taxon>
        <taxon>Viridiplantae</taxon>
        <taxon>Streptophyta</taxon>
        <taxon>Embryophyta</taxon>
        <taxon>Tracheophyta</taxon>
        <taxon>Spermatophyta</taxon>
        <taxon>Magnoliopsida</taxon>
        <taxon>eudicotyledons</taxon>
        <taxon>Gunneridae</taxon>
        <taxon>Pentapetalae</taxon>
        <taxon>rosids</taxon>
        <taxon>fabids</taxon>
        <taxon>Rosales</taxon>
        <taxon>Rosaceae</taxon>
        <taxon>Amygdaloideae</taxon>
        <taxon>Maleae</taxon>
        <taxon>Pyrus</taxon>
    </lineage>
</organism>
<reference evidence="2 3" key="1">
    <citation type="submission" date="2019-09" db="EMBL/GenBank/DDBJ databases">
        <authorList>
            <person name="Ou C."/>
        </authorList>
    </citation>
    <scope>NUCLEOTIDE SEQUENCE [LARGE SCALE GENOMIC DNA]</scope>
    <source>
        <strain evidence="2">S2</strain>
        <tissue evidence="2">Leaf</tissue>
    </source>
</reference>
<keyword evidence="1" id="KW-0175">Coiled coil</keyword>
<dbReference type="OrthoDB" id="10625233at2759"/>